<keyword evidence="3" id="KW-1185">Reference proteome</keyword>
<evidence type="ECO:0000313" key="2">
    <source>
        <dbReference type="EMBL" id="QDU45199.1"/>
    </source>
</evidence>
<proteinExistence type="predicted"/>
<dbReference type="Proteomes" id="UP000319383">
    <property type="component" value="Chromosome"/>
</dbReference>
<feature type="region of interest" description="Disordered" evidence="1">
    <location>
        <begin position="21"/>
        <end position="47"/>
    </location>
</feature>
<name>A0A517ZRT9_9PLAN</name>
<dbReference type="EMBL" id="CP036276">
    <property type="protein sequence ID" value="QDU45199.1"/>
    <property type="molecule type" value="Genomic_DNA"/>
</dbReference>
<protein>
    <submittedName>
        <fullName evidence="2">Uncharacterized protein</fullName>
    </submittedName>
</protein>
<evidence type="ECO:0000256" key="1">
    <source>
        <dbReference type="SAM" id="MobiDB-lite"/>
    </source>
</evidence>
<dbReference type="AlphaFoldDB" id="A0A517ZRT9"/>
<organism evidence="2 3">
    <name type="scientific">Symmachiella dynata</name>
    <dbReference type="NCBI Taxonomy" id="2527995"/>
    <lineage>
        <taxon>Bacteria</taxon>
        <taxon>Pseudomonadati</taxon>
        <taxon>Planctomycetota</taxon>
        <taxon>Planctomycetia</taxon>
        <taxon>Planctomycetales</taxon>
        <taxon>Planctomycetaceae</taxon>
        <taxon>Symmachiella</taxon>
    </lineage>
</organism>
<dbReference type="KEGG" id="sdyn:Mal52_36900"/>
<gene>
    <name evidence="2" type="ORF">Mal52_36900</name>
</gene>
<sequence>MEDGRCLRAVVDPINAHAVLASSSRNNTRTRGITDNPSHSSDKGNTATSLQLNNHLLETLPPGDVIRFASRRGLVSWSFIGSDRYKAIQIVMPDESSATKLKEQIRSHHGELHELTVRQSPSQGGRWVVQMPLKEAVVEELLPRRITFHNAVKKLPFSRAPGNTDVAFHELNLTGNTKVTTRERWSTAVSTVGAVFGKRTFVQSVPSQVVDESELTELERRILAIHFDRKDNRTRIEIADACDCSFATVSATIKRFEESLVQRLALDEGLETGIPRGGRQ</sequence>
<reference evidence="2 3" key="1">
    <citation type="submission" date="2019-02" db="EMBL/GenBank/DDBJ databases">
        <title>Deep-cultivation of Planctomycetes and their phenomic and genomic characterization uncovers novel biology.</title>
        <authorList>
            <person name="Wiegand S."/>
            <person name="Jogler M."/>
            <person name="Boedeker C."/>
            <person name="Pinto D."/>
            <person name="Vollmers J."/>
            <person name="Rivas-Marin E."/>
            <person name="Kohn T."/>
            <person name="Peeters S.H."/>
            <person name="Heuer A."/>
            <person name="Rast P."/>
            <person name="Oberbeckmann S."/>
            <person name="Bunk B."/>
            <person name="Jeske O."/>
            <person name="Meyerdierks A."/>
            <person name="Storesund J.E."/>
            <person name="Kallscheuer N."/>
            <person name="Luecker S."/>
            <person name="Lage O.M."/>
            <person name="Pohl T."/>
            <person name="Merkel B.J."/>
            <person name="Hornburger P."/>
            <person name="Mueller R.-W."/>
            <person name="Bruemmer F."/>
            <person name="Labrenz M."/>
            <person name="Spormann A.M."/>
            <person name="Op den Camp H."/>
            <person name="Overmann J."/>
            <person name="Amann R."/>
            <person name="Jetten M.S.M."/>
            <person name="Mascher T."/>
            <person name="Medema M.H."/>
            <person name="Devos D.P."/>
            <person name="Kaster A.-K."/>
            <person name="Ovreas L."/>
            <person name="Rohde M."/>
            <person name="Galperin M.Y."/>
            <person name="Jogler C."/>
        </authorList>
    </citation>
    <scope>NUCLEOTIDE SEQUENCE [LARGE SCALE GENOMIC DNA]</scope>
    <source>
        <strain evidence="2 3">Mal52</strain>
    </source>
</reference>
<accession>A0A517ZRT9</accession>
<evidence type="ECO:0000313" key="3">
    <source>
        <dbReference type="Proteomes" id="UP000319383"/>
    </source>
</evidence>
<dbReference type="RefSeq" id="WP_145377604.1">
    <property type="nucleotide sequence ID" value="NZ_CP036276.1"/>
</dbReference>